<dbReference type="EMBL" id="JACHGT010000010">
    <property type="protein sequence ID" value="MBB6036943.1"/>
    <property type="molecule type" value="Genomic_DNA"/>
</dbReference>
<sequence>MKAIVFEKYGPPELLRYAEVPDPSPGAGDVLVRVKAASVNAGDMVVMRGRPPMLRLVFGLRRPKKRILGRAVAGTVEAVGPKVTAWKPGDEVVGEVSQLGFAEYVAAPAAHFVAIPEGVKHETAATLPIAATSALQALRVCRIADGHKVVVNGASGGVGTFAVQLAAQLGARVTAVCSGRNAAAATALGAERVVDYNREDFTDTAERYDAILDLVGNHPLSAVRRLIKPGGTYLTAGGGSDSFWGPFGRMIAIGAGGPFVPQRLRALASTRNGEDLAHLARLVAEGAITPAVERTCPLAEAPAAIADLEQEHARGKVVFTV</sequence>
<proteinExistence type="predicted"/>
<dbReference type="InterPro" id="IPR020843">
    <property type="entry name" value="ER"/>
</dbReference>
<dbReference type="RefSeq" id="WP_184789770.1">
    <property type="nucleotide sequence ID" value="NZ_BONT01000056.1"/>
</dbReference>
<feature type="domain" description="Enoyl reductase (ER)" evidence="1">
    <location>
        <begin position="10"/>
        <end position="319"/>
    </location>
</feature>
<keyword evidence="3" id="KW-1185">Reference proteome</keyword>
<reference evidence="2 3" key="1">
    <citation type="submission" date="2020-08" db="EMBL/GenBank/DDBJ databases">
        <title>Genomic Encyclopedia of Type Strains, Phase IV (KMG-IV): sequencing the most valuable type-strain genomes for metagenomic binning, comparative biology and taxonomic classification.</title>
        <authorList>
            <person name="Goeker M."/>
        </authorList>
    </citation>
    <scope>NUCLEOTIDE SEQUENCE [LARGE SCALE GENOMIC DNA]</scope>
    <source>
        <strain evidence="2 3">YIM 65646</strain>
    </source>
</reference>
<dbReference type="InterPro" id="IPR013154">
    <property type="entry name" value="ADH-like_N"/>
</dbReference>
<dbReference type="SUPFAM" id="SSF51735">
    <property type="entry name" value="NAD(P)-binding Rossmann-fold domains"/>
    <property type="match status" value="1"/>
</dbReference>
<dbReference type="Proteomes" id="UP000548476">
    <property type="component" value="Unassembled WGS sequence"/>
</dbReference>
<protein>
    <submittedName>
        <fullName evidence="2">NADPH:quinone reductase-like Zn-dependent oxidoreductase</fullName>
    </submittedName>
</protein>
<dbReference type="Gene3D" id="3.40.50.720">
    <property type="entry name" value="NAD(P)-binding Rossmann-like Domain"/>
    <property type="match status" value="1"/>
</dbReference>
<gene>
    <name evidence="2" type="ORF">HNR73_004816</name>
</gene>
<dbReference type="Pfam" id="PF08240">
    <property type="entry name" value="ADH_N"/>
    <property type="match status" value="1"/>
</dbReference>
<dbReference type="InterPro" id="IPR036291">
    <property type="entry name" value="NAD(P)-bd_dom_sf"/>
</dbReference>
<accession>A0A841FQ28</accession>
<dbReference type="CDD" id="cd08267">
    <property type="entry name" value="MDR1"/>
    <property type="match status" value="1"/>
</dbReference>
<dbReference type="GO" id="GO:0016491">
    <property type="term" value="F:oxidoreductase activity"/>
    <property type="evidence" value="ECO:0007669"/>
    <property type="project" value="InterPro"/>
</dbReference>
<dbReference type="InterPro" id="IPR050700">
    <property type="entry name" value="YIM1/Zinc_Alcohol_DH_Fams"/>
</dbReference>
<dbReference type="SMART" id="SM00829">
    <property type="entry name" value="PKS_ER"/>
    <property type="match status" value="1"/>
</dbReference>
<evidence type="ECO:0000259" key="1">
    <source>
        <dbReference type="SMART" id="SM00829"/>
    </source>
</evidence>
<dbReference type="InterPro" id="IPR011032">
    <property type="entry name" value="GroES-like_sf"/>
</dbReference>
<dbReference type="AlphaFoldDB" id="A0A841FQ28"/>
<dbReference type="Gene3D" id="3.90.180.10">
    <property type="entry name" value="Medium-chain alcohol dehydrogenases, catalytic domain"/>
    <property type="match status" value="1"/>
</dbReference>
<dbReference type="PANTHER" id="PTHR11695:SF294">
    <property type="entry name" value="RETICULON-4-INTERACTING PROTEIN 1, MITOCHONDRIAL"/>
    <property type="match status" value="1"/>
</dbReference>
<organism evidence="2 3">
    <name type="scientific">Phytomonospora endophytica</name>
    <dbReference type="NCBI Taxonomy" id="714109"/>
    <lineage>
        <taxon>Bacteria</taxon>
        <taxon>Bacillati</taxon>
        <taxon>Actinomycetota</taxon>
        <taxon>Actinomycetes</taxon>
        <taxon>Micromonosporales</taxon>
        <taxon>Micromonosporaceae</taxon>
        <taxon>Phytomonospora</taxon>
    </lineage>
</organism>
<dbReference type="SUPFAM" id="SSF50129">
    <property type="entry name" value="GroES-like"/>
    <property type="match status" value="1"/>
</dbReference>
<name>A0A841FQ28_9ACTN</name>
<evidence type="ECO:0000313" key="3">
    <source>
        <dbReference type="Proteomes" id="UP000548476"/>
    </source>
</evidence>
<evidence type="ECO:0000313" key="2">
    <source>
        <dbReference type="EMBL" id="MBB6036943.1"/>
    </source>
</evidence>
<dbReference type="PANTHER" id="PTHR11695">
    <property type="entry name" value="ALCOHOL DEHYDROGENASE RELATED"/>
    <property type="match status" value="1"/>
</dbReference>
<comment type="caution">
    <text evidence="2">The sequence shown here is derived from an EMBL/GenBank/DDBJ whole genome shotgun (WGS) entry which is preliminary data.</text>
</comment>
<dbReference type="Pfam" id="PF13602">
    <property type="entry name" value="ADH_zinc_N_2"/>
    <property type="match status" value="1"/>
</dbReference>